<keyword evidence="1" id="KW-0472">Membrane</keyword>
<keyword evidence="1" id="KW-1133">Transmembrane helix</keyword>
<protein>
    <submittedName>
        <fullName evidence="2">Uncharacterized protein</fullName>
    </submittedName>
</protein>
<keyword evidence="1" id="KW-0812">Transmembrane</keyword>
<evidence type="ECO:0000256" key="1">
    <source>
        <dbReference type="SAM" id="Phobius"/>
    </source>
</evidence>
<gene>
    <name evidence="2" type="ORF">PFISCL1PPCAC_21789</name>
</gene>
<evidence type="ECO:0000313" key="2">
    <source>
        <dbReference type="EMBL" id="GMT30492.1"/>
    </source>
</evidence>
<accession>A0AAV5WKU2</accession>
<evidence type="ECO:0000313" key="3">
    <source>
        <dbReference type="Proteomes" id="UP001432322"/>
    </source>
</evidence>
<dbReference type="AlphaFoldDB" id="A0AAV5WKU2"/>
<name>A0AAV5WKU2_9BILA</name>
<sequence length="88" mass="10542">LAFRTLHIPLPFFLQSLSFLSHWLILLLLLFTRLYAPCEKCREEEENRSSIHRLLLLLESNQFPPLDFFRQQANRQSSIDYRGLHQQS</sequence>
<dbReference type="Proteomes" id="UP001432322">
    <property type="component" value="Unassembled WGS sequence"/>
</dbReference>
<keyword evidence="3" id="KW-1185">Reference proteome</keyword>
<feature type="non-terminal residue" evidence="2">
    <location>
        <position position="1"/>
    </location>
</feature>
<comment type="caution">
    <text evidence="2">The sequence shown here is derived from an EMBL/GenBank/DDBJ whole genome shotgun (WGS) entry which is preliminary data.</text>
</comment>
<feature type="transmembrane region" description="Helical" evidence="1">
    <location>
        <begin position="12"/>
        <end position="32"/>
    </location>
</feature>
<organism evidence="2 3">
    <name type="scientific">Pristionchus fissidentatus</name>
    <dbReference type="NCBI Taxonomy" id="1538716"/>
    <lineage>
        <taxon>Eukaryota</taxon>
        <taxon>Metazoa</taxon>
        <taxon>Ecdysozoa</taxon>
        <taxon>Nematoda</taxon>
        <taxon>Chromadorea</taxon>
        <taxon>Rhabditida</taxon>
        <taxon>Rhabditina</taxon>
        <taxon>Diplogasteromorpha</taxon>
        <taxon>Diplogasteroidea</taxon>
        <taxon>Neodiplogasteridae</taxon>
        <taxon>Pristionchus</taxon>
    </lineage>
</organism>
<reference evidence="2" key="1">
    <citation type="submission" date="2023-10" db="EMBL/GenBank/DDBJ databases">
        <title>Genome assembly of Pristionchus species.</title>
        <authorList>
            <person name="Yoshida K."/>
            <person name="Sommer R.J."/>
        </authorList>
    </citation>
    <scope>NUCLEOTIDE SEQUENCE</scope>
    <source>
        <strain evidence="2">RS5133</strain>
    </source>
</reference>
<dbReference type="EMBL" id="BTSY01000005">
    <property type="protein sequence ID" value="GMT30492.1"/>
    <property type="molecule type" value="Genomic_DNA"/>
</dbReference>
<proteinExistence type="predicted"/>